<feature type="region of interest" description="Disordered" evidence="1">
    <location>
        <begin position="75"/>
        <end position="101"/>
    </location>
</feature>
<proteinExistence type="predicted"/>
<gene>
    <name evidence="3" type="ORF">RHSIM_Rhsim03G0066200</name>
</gene>
<dbReference type="PANTHER" id="PTHR34054:SF4">
    <property type="entry name" value="PROTEIN, PUTATIVE-RELATED"/>
    <property type="match status" value="1"/>
</dbReference>
<dbReference type="PANTHER" id="PTHR34054">
    <property type="entry name" value="EXPRESSED PROTEIN"/>
    <property type="match status" value="1"/>
</dbReference>
<feature type="transmembrane region" description="Helical" evidence="2">
    <location>
        <begin position="12"/>
        <end position="33"/>
    </location>
</feature>
<keyword evidence="2" id="KW-1133">Transmembrane helix</keyword>
<sequence length="200" mass="22298">MGTTGLSTVGQALSAIFVLSLVALFAELLYVLWRRRFLRRHSTPVDASNPEALRNSFPTSKELLYFLCWKQHHQSRVEPDGGPGGGSDPETGRIGPEPEDPNEEVIDILKLQAMRGPSRVLFTIKEEEREDAESETSVCSAEKSHHEKTRRVSLEEFLNTTPEEVTVITASEDCETTPYSTPCGSPLYYTPTASPIRRFA</sequence>
<keyword evidence="2" id="KW-0812">Transmembrane</keyword>
<dbReference type="Proteomes" id="UP000626092">
    <property type="component" value="Unassembled WGS sequence"/>
</dbReference>
<evidence type="ECO:0000313" key="4">
    <source>
        <dbReference type="Proteomes" id="UP000626092"/>
    </source>
</evidence>
<name>A0A834HA34_RHOSS</name>
<protein>
    <submittedName>
        <fullName evidence="3">Uncharacterized protein</fullName>
    </submittedName>
</protein>
<dbReference type="OrthoDB" id="784633at2759"/>
<keyword evidence="2" id="KW-0472">Membrane</keyword>
<organism evidence="3 4">
    <name type="scientific">Rhododendron simsii</name>
    <name type="common">Sims's rhododendron</name>
    <dbReference type="NCBI Taxonomy" id="118357"/>
    <lineage>
        <taxon>Eukaryota</taxon>
        <taxon>Viridiplantae</taxon>
        <taxon>Streptophyta</taxon>
        <taxon>Embryophyta</taxon>
        <taxon>Tracheophyta</taxon>
        <taxon>Spermatophyta</taxon>
        <taxon>Magnoliopsida</taxon>
        <taxon>eudicotyledons</taxon>
        <taxon>Gunneridae</taxon>
        <taxon>Pentapetalae</taxon>
        <taxon>asterids</taxon>
        <taxon>Ericales</taxon>
        <taxon>Ericaceae</taxon>
        <taxon>Ericoideae</taxon>
        <taxon>Rhodoreae</taxon>
        <taxon>Rhododendron</taxon>
    </lineage>
</organism>
<reference evidence="3" key="1">
    <citation type="submission" date="2019-11" db="EMBL/GenBank/DDBJ databases">
        <authorList>
            <person name="Liu Y."/>
            <person name="Hou J."/>
            <person name="Li T.-Q."/>
            <person name="Guan C.-H."/>
            <person name="Wu X."/>
            <person name="Wu H.-Z."/>
            <person name="Ling F."/>
            <person name="Zhang R."/>
            <person name="Shi X.-G."/>
            <person name="Ren J.-P."/>
            <person name="Chen E.-F."/>
            <person name="Sun J.-M."/>
        </authorList>
    </citation>
    <scope>NUCLEOTIDE SEQUENCE</scope>
    <source>
        <strain evidence="3">Adult_tree_wgs_1</strain>
        <tissue evidence="3">Leaves</tissue>
    </source>
</reference>
<evidence type="ECO:0000256" key="1">
    <source>
        <dbReference type="SAM" id="MobiDB-lite"/>
    </source>
</evidence>
<dbReference type="InterPro" id="IPR045884">
    <property type="entry name" value="At5g59350-like"/>
</dbReference>
<dbReference type="AlphaFoldDB" id="A0A834HA34"/>
<evidence type="ECO:0000313" key="3">
    <source>
        <dbReference type="EMBL" id="KAF7147444.1"/>
    </source>
</evidence>
<accession>A0A834HA34</accession>
<keyword evidence="4" id="KW-1185">Reference proteome</keyword>
<comment type="caution">
    <text evidence="3">The sequence shown here is derived from an EMBL/GenBank/DDBJ whole genome shotgun (WGS) entry which is preliminary data.</text>
</comment>
<dbReference type="EMBL" id="WJXA01000003">
    <property type="protein sequence ID" value="KAF7147444.1"/>
    <property type="molecule type" value="Genomic_DNA"/>
</dbReference>
<evidence type="ECO:0000256" key="2">
    <source>
        <dbReference type="SAM" id="Phobius"/>
    </source>
</evidence>